<name>A0ABN6RBS5_9DEIO</name>
<dbReference type="PRINTS" id="PR00332">
    <property type="entry name" value="HISTRIAD"/>
</dbReference>
<protein>
    <submittedName>
        <fullName evidence="3">Histidine triad nucleotide-binding protein</fullName>
    </submittedName>
</protein>
<dbReference type="InterPro" id="IPR036265">
    <property type="entry name" value="HIT-like_sf"/>
</dbReference>
<feature type="short sequence motif" description="Histidine triad motif" evidence="1">
    <location>
        <begin position="104"/>
        <end position="108"/>
    </location>
</feature>
<dbReference type="InterPro" id="IPR019808">
    <property type="entry name" value="Histidine_triad_CS"/>
</dbReference>
<dbReference type="PROSITE" id="PS51084">
    <property type="entry name" value="HIT_2"/>
    <property type="match status" value="1"/>
</dbReference>
<dbReference type="Proteomes" id="UP001064971">
    <property type="component" value="Chromosome"/>
</dbReference>
<dbReference type="Gene3D" id="3.30.428.10">
    <property type="entry name" value="HIT-like"/>
    <property type="match status" value="1"/>
</dbReference>
<dbReference type="InterPro" id="IPR011146">
    <property type="entry name" value="HIT-like"/>
</dbReference>
<gene>
    <name evidence="3" type="ORF">DAETH_07710</name>
</gene>
<dbReference type="RefSeq" id="WP_264776612.1">
    <property type="nucleotide sequence ID" value="NZ_AP026560.1"/>
</dbReference>
<evidence type="ECO:0000313" key="3">
    <source>
        <dbReference type="EMBL" id="BDP40802.1"/>
    </source>
</evidence>
<organism evidence="3 4">
    <name type="scientific">Deinococcus aetherius</name>
    <dbReference type="NCBI Taxonomy" id="200252"/>
    <lineage>
        <taxon>Bacteria</taxon>
        <taxon>Thermotogati</taxon>
        <taxon>Deinococcota</taxon>
        <taxon>Deinococci</taxon>
        <taxon>Deinococcales</taxon>
        <taxon>Deinococcaceae</taxon>
        <taxon>Deinococcus</taxon>
    </lineage>
</organism>
<dbReference type="InterPro" id="IPR001310">
    <property type="entry name" value="Histidine_triad_HIT"/>
</dbReference>
<proteinExistence type="predicted"/>
<dbReference type="EMBL" id="AP026560">
    <property type="protein sequence ID" value="BDP40802.1"/>
    <property type="molecule type" value="Genomic_DNA"/>
</dbReference>
<dbReference type="PANTHER" id="PTHR23089">
    <property type="entry name" value="HISTIDINE TRIAD HIT PROTEIN"/>
    <property type="match status" value="1"/>
</dbReference>
<evidence type="ECO:0000259" key="2">
    <source>
        <dbReference type="PROSITE" id="PS51084"/>
    </source>
</evidence>
<dbReference type="PROSITE" id="PS00892">
    <property type="entry name" value="HIT_1"/>
    <property type="match status" value="1"/>
</dbReference>
<evidence type="ECO:0000256" key="1">
    <source>
        <dbReference type="PROSITE-ProRule" id="PRU00464"/>
    </source>
</evidence>
<keyword evidence="4" id="KW-1185">Reference proteome</keyword>
<dbReference type="SUPFAM" id="SSF54197">
    <property type="entry name" value="HIT-like"/>
    <property type="match status" value="1"/>
</dbReference>
<reference evidence="3" key="1">
    <citation type="submission" date="2022-07" db="EMBL/GenBank/DDBJ databases">
        <title>Complete Genome Sequence of the Radioresistant Bacterium Deinococcus aetherius ST0316, Isolated from the Air Dust collected in Lower Stratosphere above Japan.</title>
        <authorList>
            <person name="Satoh K."/>
            <person name="Hagiwara K."/>
            <person name="Katsumata K."/>
            <person name="Kubo A."/>
            <person name="Yokobori S."/>
            <person name="Yamagishi A."/>
            <person name="Oono Y."/>
            <person name="Narumi I."/>
        </authorList>
    </citation>
    <scope>NUCLEOTIDE SEQUENCE</scope>
    <source>
        <strain evidence="3">ST0316</strain>
    </source>
</reference>
<sequence length="122" mass="13367">MTNAEPAPESTQGRTLFERIIAREIPSDVVYEDDHYIAIRDIAPKAPIHLLVIPKKVTARVDEITGPAEMGELWLTAVKVARQHAPDYRLVVNCGPGGGQVVFHTHVHILAGWESGPEGDVL</sequence>
<dbReference type="Pfam" id="PF01230">
    <property type="entry name" value="HIT"/>
    <property type="match status" value="1"/>
</dbReference>
<evidence type="ECO:0000313" key="4">
    <source>
        <dbReference type="Proteomes" id="UP001064971"/>
    </source>
</evidence>
<feature type="domain" description="HIT" evidence="2">
    <location>
        <begin position="16"/>
        <end position="122"/>
    </location>
</feature>
<dbReference type="CDD" id="cd01276">
    <property type="entry name" value="PKCI_related"/>
    <property type="match status" value="1"/>
</dbReference>
<accession>A0ABN6RBS5</accession>